<keyword evidence="1" id="KW-0472">Membrane</keyword>
<accession>A0A4U5MD34</accession>
<keyword evidence="1" id="KW-1133">Transmembrane helix</keyword>
<dbReference type="EMBL" id="AZBU02000008">
    <property type="protein sequence ID" value="TKR66723.1"/>
    <property type="molecule type" value="Genomic_DNA"/>
</dbReference>
<feature type="transmembrane region" description="Helical" evidence="1">
    <location>
        <begin position="12"/>
        <end position="30"/>
    </location>
</feature>
<comment type="caution">
    <text evidence="2">The sequence shown here is derived from an EMBL/GenBank/DDBJ whole genome shotgun (WGS) entry which is preliminary data.</text>
</comment>
<keyword evidence="3" id="KW-1185">Reference proteome</keyword>
<organism evidence="2 3">
    <name type="scientific">Steinernema carpocapsae</name>
    <name type="common">Entomopathogenic nematode</name>
    <dbReference type="NCBI Taxonomy" id="34508"/>
    <lineage>
        <taxon>Eukaryota</taxon>
        <taxon>Metazoa</taxon>
        <taxon>Ecdysozoa</taxon>
        <taxon>Nematoda</taxon>
        <taxon>Chromadorea</taxon>
        <taxon>Rhabditida</taxon>
        <taxon>Tylenchina</taxon>
        <taxon>Panagrolaimomorpha</taxon>
        <taxon>Strongyloidoidea</taxon>
        <taxon>Steinernematidae</taxon>
        <taxon>Steinernema</taxon>
    </lineage>
</organism>
<evidence type="ECO:0000313" key="2">
    <source>
        <dbReference type="EMBL" id="TKR66723.1"/>
    </source>
</evidence>
<gene>
    <name evidence="2" type="ORF">L596_022972</name>
</gene>
<proteinExistence type="predicted"/>
<sequence>MTSFGRSNKPTVTSSCALIIGVWIGGYFGFKRSWPGSIRRPTCEADVSVGSRRLILLAAVAFCVTFQAANGRRVDRSVDINSVQILPFALPQRVQRFKKNKLQRLHRIQKSPIVKRCTVLKRKDRRIQEIHDEVDDLLRQIKQVDLPHVKNLLPRSNHDVQLLHRKLRTVLRKLSVLGRNVRDSKQRKLQQYRLVKLERKLGKARKKNRQLTMTPRRNNTIKNRVLPAQNSRKLNAITMARNTSGDVGSYCKRHNDCKPGLCCHRAQPHPVCVLHALEEGSSCKHSCACKTQLHCFRSKVDLGGPVCKKATPDDVVNGVYENGKQAAPVDELQRKRKSMTGRIQALSPLLLPRLPCLAFPHHFPSKEDS</sequence>
<reference evidence="2 3" key="1">
    <citation type="journal article" date="2015" name="Genome Biol.">
        <title>Comparative genomics of Steinernema reveals deeply conserved gene regulatory networks.</title>
        <authorList>
            <person name="Dillman A.R."/>
            <person name="Macchietto M."/>
            <person name="Porter C.F."/>
            <person name="Rogers A."/>
            <person name="Williams B."/>
            <person name="Antoshechkin I."/>
            <person name="Lee M.M."/>
            <person name="Goodwin Z."/>
            <person name="Lu X."/>
            <person name="Lewis E.E."/>
            <person name="Goodrich-Blair H."/>
            <person name="Stock S.P."/>
            <person name="Adams B.J."/>
            <person name="Sternberg P.W."/>
            <person name="Mortazavi A."/>
        </authorList>
    </citation>
    <scope>NUCLEOTIDE SEQUENCE [LARGE SCALE GENOMIC DNA]</scope>
    <source>
        <strain evidence="2 3">ALL</strain>
    </source>
</reference>
<evidence type="ECO:0000313" key="3">
    <source>
        <dbReference type="Proteomes" id="UP000298663"/>
    </source>
</evidence>
<keyword evidence="1" id="KW-0812">Transmembrane</keyword>
<evidence type="ECO:0000256" key="1">
    <source>
        <dbReference type="SAM" id="Phobius"/>
    </source>
</evidence>
<dbReference type="OrthoDB" id="5858987at2759"/>
<dbReference type="AlphaFoldDB" id="A0A4U5MD34"/>
<name>A0A4U5MD34_STECR</name>
<reference evidence="2 3" key="2">
    <citation type="journal article" date="2019" name="G3 (Bethesda)">
        <title>Hybrid Assembly of the Genome of the Entomopathogenic Nematode Steinernema carpocapsae Identifies the X-Chromosome.</title>
        <authorList>
            <person name="Serra L."/>
            <person name="Macchietto M."/>
            <person name="Macias-Munoz A."/>
            <person name="McGill C.J."/>
            <person name="Rodriguez I.M."/>
            <person name="Rodriguez B."/>
            <person name="Murad R."/>
            <person name="Mortazavi A."/>
        </authorList>
    </citation>
    <scope>NUCLEOTIDE SEQUENCE [LARGE SCALE GENOMIC DNA]</scope>
    <source>
        <strain evidence="2 3">ALL</strain>
    </source>
</reference>
<protein>
    <submittedName>
        <fullName evidence="2">Uncharacterized protein</fullName>
    </submittedName>
</protein>
<dbReference type="Proteomes" id="UP000298663">
    <property type="component" value="Unassembled WGS sequence"/>
</dbReference>